<feature type="transmembrane region" description="Helical" evidence="7">
    <location>
        <begin position="7"/>
        <end position="29"/>
    </location>
</feature>
<accession>A0A0F9M5L2</accession>
<dbReference type="PANTHER" id="PTHR30193:SF18">
    <property type="entry name" value="OSMOPROTECTIVE COMPOUNDS UPTAKE PERMEASE PROTEIN GGTC"/>
    <property type="match status" value="1"/>
</dbReference>
<feature type="transmembrane region" description="Helical" evidence="7">
    <location>
        <begin position="288"/>
        <end position="310"/>
    </location>
</feature>
<reference evidence="9" key="1">
    <citation type="journal article" date="2015" name="Nature">
        <title>Complex archaea that bridge the gap between prokaryotes and eukaryotes.</title>
        <authorList>
            <person name="Spang A."/>
            <person name="Saw J.H."/>
            <person name="Jorgensen S.L."/>
            <person name="Zaremba-Niedzwiedzka K."/>
            <person name="Martijn J."/>
            <person name="Lind A.E."/>
            <person name="van Eijk R."/>
            <person name="Schleper C."/>
            <person name="Guy L."/>
            <person name="Ettema T.J."/>
        </authorList>
    </citation>
    <scope>NUCLEOTIDE SEQUENCE</scope>
</reference>
<evidence type="ECO:0000256" key="2">
    <source>
        <dbReference type="ARBA" id="ARBA00022448"/>
    </source>
</evidence>
<keyword evidence="2" id="KW-0813">Transport</keyword>
<feature type="transmembrane region" description="Helical" evidence="7">
    <location>
        <begin position="187"/>
        <end position="209"/>
    </location>
</feature>
<evidence type="ECO:0000259" key="8">
    <source>
        <dbReference type="PROSITE" id="PS50928"/>
    </source>
</evidence>
<dbReference type="InterPro" id="IPR000515">
    <property type="entry name" value="MetI-like"/>
</dbReference>
<evidence type="ECO:0000256" key="5">
    <source>
        <dbReference type="ARBA" id="ARBA00022989"/>
    </source>
</evidence>
<comment type="caution">
    <text evidence="9">The sequence shown here is derived from an EMBL/GenBank/DDBJ whole genome shotgun (WGS) entry which is preliminary data.</text>
</comment>
<dbReference type="Gene3D" id="1.10.3720.10">
    <property type="entry name" value="MetI-like"/>
    <property type="match status" value="1"/>
</dbReference>
<evidence type="ECO:0000256" key="6">
    <source>
        <dbReference type="ARBA" id="ARBA00023136"/>
    </source>
</evidence>
<dbReference type="Pfam" id="PF00528">
    <property type="entry name" value="BPD_transp_1"/>
    <property type="match status" value="1"/>
</dbReference>
<feature type="transmembrane region" description="Helical" evidence="7">
    <location>
        <begin position="117"/>
        <end position="136"/>
    </location>
</feature>
<dbReference type="PROSITE" id="PS50928">
    <property type="entry name" value="ABC_TM1"/>
    <property type="match status" value="1"/>
</dbReference>
<proteinExistence type="predicted"/>
<dbReference type="PANTHER" id="PTHR30193">
    <property type="entry name" value="ABC TRANSPORTER PERMEASE PROTEIN"/>
    <property type="match status" value="1"/>
</dbReference>
<dbReference type="InterPro" id="IPR051393">
    <property type="entry name" value="ABC_transporter_permease"/>
</dbReference>
<keyword evidence="6 7" id="KW-0472">Membrane</keyword>
<evidence type="ECO:0000256" key="3">
    <source>
        <dbReference type="ARBA" id="ARBA00022475"/>
    </source>
</evidence>
<dbReference type="AlphaFoldDB" id="A0A0F9M5L2"/>
<keyword evidence="5 7" id="KW-1133">Transmembrane helix</keyword>
<evidence type="ECO:0000256" key="1">
    <source>
        <dbReference type="ARBA" id="ARBA00004651"/>
    </source>
</evidence>
<organism evidence="9">
    <name type="scientific">marine sediment metagenome</name>
    <dbReference type="NCBI Taxonomy" id="412755"/>
    <lineage>
        <taxon>unclassified sequences</taxon>
        <taxon>metagenomes</taxon>
        <taxon>ecological metagenomes</taxon>
    </lineage>
</organism>
<protein>
    <recommendedName>
        <fullName evidence="8">ABC transmembrane type-1 domain-containing protein</fullName>
    </recommendedName>
</protein>
<evidence type="ECO:0000313" key="9">
    <source>
        <dbReference type="EMBL" id="KKM71935.1"/>
    </source>
</evidence>
<evidence type="ECO:0000256" key="4">
    <source>
        <dbReference type="ARBA" id="ARBA00022692"/>
    </source>
</evidence>
<dbReference type="InterPro" id="IPR035906">
    <property type="entry name" value="MetI-like_sf"/>
</dbReference>
<dbReference type="SUPFAM" id="SSF161098">
    <property type="entry name" value="MetI-like"/>
    <property type="match status" value="1"/>
</dbReference>
<feature type="transmembrane region" description="Helical" evidence="7">
    <location>
        <begin position="83"/>
        <end position="105"/>
    </location>
</feature>
<feature type="transmembrane region" description="Helical" evidence="7">
    <location>
        <begin position="230"/>
        <end position="252"/>
    </location>
</feature>
<dbReference type="CDD" id="cd06261">
    <property type="entry name" value="TM_PBP2"/>
    <property type="match status" value="1"/>
</dbReference>
<evidence type="ECO:0000256" key="7">
    <source>
        <dbReference type="SAM" id="Phobius"/>
    </source>
</evidence>
<dbReference type="GO" id="GO:0055085">
    <property type="term" value="P:transmembrane transport"/>
    <property type="evidence" value="ECO:0007669"/>
    <property type="project" value="InterPro"/>
</dbReference>
<sequence length="320" mass="35467">MIGRRWWVPWLWLAPTLALLAVFLIYPALNTIVTSFLDKDSSNGIFDLVDDPSSFVGLDNYRFILDNPQPLRSDTHSALLNNLLWMIMFTGATVGLGLGIAVLTARVPYEAVAKSAIFIPMAISFVALSVIWRFMYVFDADIGTVNAVTTGVGLDPTAWLQDTGSPQTILTDTGPDKLPKPFQINNFALILVGVWNWTGFTMIILSAGLKSISTEVLEAARVDGAGEWQIFRRITIPILSPTIVVVSTTLIIQTLKTFDLIWVMTGGRFKTDVVATLFFKEAFIVRDFGVGAALAVVLMLFVVPIMVITIRRFQFQEEIR</sequence>
<feature type="domain" description="ABC transmembrane type-1" evidence="8">
    <location>
        <begin position="79"/>
        <end position="309"/>
    </location>
</feature>
<name>A0A0F9M5L2_9ZZZZ</name>
<comment type="subcellular location">
    <subcellularLocation>
        <location evidence="1">Cell membrane</location>
        <topology evidence="1">Multi-pass membrane protein</topology>
    </subcellularLocation>
</comment>
<dbReference type="GO" id="GO:0005886">
    <property type="term" value="C:plasma membrane"/>
    <property type="evidence" value="ECO:0007669"/>
    <property type="project" value="UniProtKB-SubCell"/>
</dbReference>
<keyword evidence="4 7" id="KW-0812">Transmembrane</keyword>
<gene>
    <name evidence="9" type="ORF">LCGC14_1425550</name>
</gene>
<dbReference type="EMBL" id="LAZR01009552">
    <property type="protein sequence ID" value="KKM71935.1"/>
    <property type="molecule type" value="Genomic_DNA"/>
</dbReference>
<keyword evidence="3" id="KW-1003">Cell membrane</keyword>